<dbReference type="InterPro" id="IPR050767">
    <property type="entry name" value="Sel1_AlgK"/>
</dbReference>
<keyword evidence="1" id="KW-0812">Transmembrane</keyword>
<feature type="transmembrane region" description="Helical" evidence="1">
    <location>
        <begin position="42"/>
        <end position="62"/>
    </location>
</feature>
<name>A0ABP9MTW1_9GAMM</name>
<sequence>MDYFESKLSSGRMSKLSFKYLIMIPINPNVFLYFYIAELLLWITPFFIFITLSIIARVVYVARKAQISVWQQFFKRKILAGISIVIFILTGILSVIGCETLSIKKELNQLSESYDEKHRNQQMRRNFVLEHDHQYGEFIFPKGTLINRYDPSDNGEETYPLILSGFNQARFAEPVKIAGVMASAIDGSWIELAEDQEIGPIHFYSSKFGEYGGWMVDRTTPTIFCRKGSVVLFEKPLGPSFNVDDEYWWKDKDGVDAHFKPSEWQFRYCDDSHKIEVLPAYGTAEAIALEKVQAEREAEEDRKFQPVVKDGVLMDAEPIEFTISFYLEGLQQYMNANYSEAYQSFLQAEANQEKGADYYLGIMNYHGQGITQNKEAALYWLKQSVEAGNSNAVAKIGQIYFEDDEMKDYDRALAVFNEAAEQGNLIAEFYLGLMYSEGLGVEANYTTALSWFKKASHPMHDAGMTGTHDLSIQSMINIGKIYSEGLLGEKSPKAAEPWLEKACYLGSEEGCQLLHQ</sequence>
<dbReference type="PANTHER" id="PTHR11102:SF160">
    <property type="entry name" value="ERAD-ASSOCIATED E3 UBIQUITIN-PROTEIN LIGASE COMPONENT HRD3"/>
    <property type="match status" value="1"/>
</dbReference>
<dbReference type="SMART" id="SM00671">
    <property type="entry name" value="SEL1"/>
    <property type="match status" value="4"/>
</dbReference>
<reference evidence="3" key="1">
    <citation type="journal article" date="2019" name="Int. J. Syst. Evol. Microbiol.">
        <title>The Global Catalogue of Microorganisms (GCM) 10K type strain sequencing project: providing services to taxonomists for standard genome sequencing and annotation.</title>
        <authorList>
            <consortium name="The Broad Institute Genomics Platform"/>
            <consortium name="The Broad Institute Genome Sequencing Center for Infectious Disease"/>
            <person name="Wu L."/>
            <person name="Ma J."/>
        </authorList>
    </citation>
    <scope>NUCLEOTIDE SEQUENCE [LARGE SCALE GENOMIC DNA]</scope>
    <source>
        <strain evidence="3">JCM 18424</strain>
    </source>
</reference>
<dbReference type="Pfam" id="PF08238">
    <property type="entry name" value="Sel1"/>
    <property type="match status" value="4"/>
</dbReference>
<keyword evidence="1" id="KW-0472">Membrane</keyword>
<evidence type="ECO:0000313" key="2">
    <source>
        <dbReference type="EMBL" id="GAA5100421.1"/>
    </source>
</evidence>
<protein>
    <recommendedName>
        <fullName evidence="4">Sel1 repeat family protein</fullName>
    </recommendedName>
</protein>
<dbReference type="EMBL" id="BAABKE010000004">
    <property type="protein sequence ID" value="GAA5100421.1"/>
    <property type="molecule type" value="Genomic_DNA"/>
</dbReference>
<dbReference type="Proteomes" id="UP001500631">
    <property type="component" value="Unassembled WGS sequence"/>
</dbReference>
<evidence type="ECO:0008006" key="4">
    <source>
        <dbReference type="Google" id="ProtNLM"/>
    </source>
</evidence>
<feature type="transmembrane region" description="Helical" evidence="1">
    <location>
        <begin position="78"/>
        <end position="97"/>
    </location>
</feature>
<dbReference type="InterPro" id="IPR011990">
    <property type="entry name" value="TPR-like_helical_dom_sf"/>
</dbReference>
<feature type="transmembrane region" description="Helical" evidence="1">
    <location>
        <begin position="20"/>
        <end position="36"/>
    </location>
</feature>
<dbReference type="Gene3D" id="1.25.40.10">
    <property type="entry name" value="Tetratricopeptide repeat domain"/>
    <property type="match status" value="1"/>
</dbReference>
<accession>A0ABP9MTW1</accession>
<dbReference type="PANTHER" id="PTHR11102">
    <property type="entry name" value="SEL-1-LIKE PROTEIN"/>
    <property type="match status" value="1"/>
</dbReference>
<comment type="caution">
    <text evidence="2">The sequence shown here is derived from an EMBL/GenBank/DDBJ whole genome shotgun (WGS) entry which is preliminary data.</text>
</comment>
<dbReference type="InterPro" id="IPR006597">
    <property type="entry name" value="Sel1-like"/>
</dbReference>
<dbReference type="SUPFAM" id="SSF81901">
    <property type="entry name" value="HCP-like"/>
    <property type="match status" value="1"/>
</dbReference>
<gene>
    <name evidence="2" type="ORF">GCM10023338_15100</name>
</gene>
<keyword evidence="1" id="KW-1133">Transmembrane helix</keyword>
<proteinExistence type="predicted"/>
<organism evidence="2 3">
    <name type="scientific">Wohlfahrtiimonas larvae</name>
    <dbReference type="NCBI Taxonomy" id="1157986"/>
    <lineage>
        <taxon>Bacteria</taxon>
        <taxon>Pseudomonadati</taxon>
        <taxon>Pseudomonadota</taxon>
        <taxon>Gammaproteobacteria</taxon>
        <taxon>Cardiobacteriales</taxon>
        <taxon>Ignatzschineriaceae</taxon>
        <taxon>Wohlfahrtiimonas</taxon>
    </lineage>
</organism>
<keyword evidence="3" id="KW-1185">Reference proteome</keyword>
<evidence type="ECO:0000313" key="3">
    <source>
        <dbReference type="Proteomes" id="UP001500631"/>
    </source>
</evidence>
<evidence type="ECO:0000256" key="1">
    <source>
        <dbReference type="SAM" id="Phobius"/>
    </source>
</evidence>